<dbReference type="GO" id="GO:0016491">
    <property type="term" value="F:oxidoreductase activity"/>
    <property type="evidence" value="ECO:0007669"/>
    <property type="project" value="InterPro"/>
</dbReference>
<reference evidence="3 4" key="1">
    <citation type="journal article" date="2016" name="Genome Biol. Evol.">
        <title>Divergent and convergent evolution of fungal pathogenicity.</title>
        <authorList>
            <person name="Shang Y."/>
            <person name="Xiao G."/>
            <person name="Zheng P."/>
            <person name="Cen K."/>
            <person name="Zhan S."/>
            <person name="Wang C."/>
        </authorList>
    </citation>
    <scope>NUCLEOTIDE SEQUENCE [LARGE SCALE GENOMIC DNA]</scope>
    <source>
        <strain evidence="3 4">RCEF 264</strain>
    </source>
</reference>
<comment type="caution">
    <text evidence="3">The sequence shown here is derived from an EMBL/GenBank/DDBJ whole genome shotgun (WGS) entry which is preliminary data.</text>
</comment>
<dbReference type="AlphaFoldDB" id="A0A167QRK8"/>
<accession>A0A167QRK8</accession>
<sequence>MASALAGFVDGIMDRYPSGYVEVLASVSVQLIYLAFGLFVECIRPAYVSETSRKMLVQSLRNHVAATLVHVLYVAWMGGQPVLTRTFATRPYTLPPWTEVVRHLAIALVLRDVLFYTIHQLWHLPQLYKFVHAKHHEVRRPSRHHILTISYMSVTDFMFLYGFPVMAVAKALEMDILTTMAFSFVSAVGEQIRLVFGDVGHDEHHLTNTGDYGVYGIMDTLFSRYGHGAAKKRKMESQSHGQAVPAT</sequence>
<dbReference type="OrthoDB" id="408954at2759"/>
<keyword evidence="4" id="KW-1185">Reference proteome</keyword>
<gene>
    <name evidence="3" type="ORF">SPI_06782</name>
</gene>
<name>A0A167QRK8_9HYPO</name>
<dbReference type="Proteomes" id="UP000076874">
    <property type="component" value="Unassembled WGS sequence"/>
</dbReference>
<dbReference type="GO" id="GO:0005506">
    <property type="term" value="F:iron ion binding"/>
    <property type="evidence" value="ECO:0007669"/>
    <property type="project" value="InterPro"/>
</dbReference>
<evidence type="ECO:0000259" key="2">
    <source>
        <dbReference type="Pfam" id="PF04116"/>
    </source>
</evidence>
<dbReference type="EMBL" id="AZHD01000013">
    <property type="protein sequence ID" value="OAA57897.1"/>
    <property type="molecule type" value="Genomic_DNA"/>
</dbReference>
<feature type="transmembrane region" description="Helical" evidence="1">
    <location>
        <begin position="64"/>
        <end position="83"/>
    </location>
</feature>
<keyword evidence="1" id="KW-0812">Transmembrane</keyword>
<evidence type="ECO:0000313" key="4">
    <source>
        <dbReference type="Proteomes" id="UP000076874"/>
    </source>
</evidence>
<organism evidence="3 4">
    <name type="scientific">Niveomyces insectorum RCEF 264</name>
    <dbReference type="NCBI Taxonomy" id="1081102"/>
    <lineage>
        <taxon>Eukaryota</taxon>
        <taxon>Fungi</taxon>
        <taxon>Dikarya</taxon>
        <taxon>Ascomycota</taxon>
        <taxon>Pezizomycotina</taxon>
        <taxon>Sordariomycetes</taxon>
        <taxon>Hypocreomycetidae</taxon>
        <taxon>Hypocreales</taxon>
        <taxon>Cordycipitaceae</taxon>
        <taxon>Niveomyces</taxon>
    </lineage>
</organism>
<dbReference type="GO" id="GO:0008610">
    <property type="term" value="P:lipid biosynthetic process"/>
    <property type="evidence" value="ECO:0007669"/>
    <property type="project" value="InterPro"/>
</dbReference>
<dbReference type="Pfam" id="PF04116">
    <property type="entry name" value="FA_hydroxylase"/>
    <property type="match status" value="1"/>
</dbReference>
<keyword evidence="1" id="KW-1133">Transmembrane helix</keyword>
<feature type="domain" description="Fatty acid hydroxylase" evidence="2">
    <location>
        <begin position="105"/>
        <end position="222"/>
    </location>
</feature>
<dbReference type="InterPro" id="IPR006694">
    <property type="entry name" value="Fatty_acid_hydroxylase"/>
</dbReference>
<proteinExistence type="predicted"/>
<keyword evidence="1" id="KW-0472">Membrane</keyword>
<evidence type="ECO:0000256" key="1">
    <source>
        <dbReference type="SAM" id="Phobius"/>
    </source>
</evidence>
<protein>
    <submittedName>
        <fullName evidence="3">Fatty acid hydroxylase superfamily protein</fullName>
    </submittedName>
</protein>
<feature type="transmembrane region" description="Helical" evidence="1">
    <location>
        <begin position="23"/>
        <end position="43"/>
    </location>
</feature>
<dbReference type="STRING" id="1081102.A0A167QRK8"/>
<evidence type="ECO:0000313" key="3">
    <source>
        <dbReference type="EMBL" id="OAA57897.1"/>
    </source>
</evidence>